<organism evidence="2 3">
    <name type="scientific">Tychonema bourrellyi FEM_GT703</name>
    <dbReference type="NCBI Taxonomy" id="2040638"/>
    <lineage>
        <taxon>Bacteria</taxon>
        <taxon>Bacillati</taxon>
        <taxon>Cyanobacteriota</taxon>
        <taxon>Cyanophyceae</taxon>
        <taxon>Oscillatoriophycideae</taxon>
        <taxon>Oscillatoriales</taxon>
        <taxon>Microcoleaceae</taxon>
        <taxon>Tychonema</taxon>
    </lineage>
</organism>
<name>A0A2G4F255_9CYAN</name>
<evidence type="ECO:0000313" key="2">
    <source>
        <dbReference type="EMBL" id="PHX55829.1"/>
    </source>
</evidence>
<keyword evidence="3" id="KW-1185">Reference proteome</keyword>
<reference evidence="2" key="1">
    <citation type="submission" date="2017-10" db="EMBL/GenBank/DDBJ databases">
        <title>Draft genome sequence of the planktic cyanobacteria Tychonema bourrellyi isolated from alpine lentic freshwater.</title>
        <authorList>
            <person name="Tett A."/>
            <person name="Armanini F."/>
            <person name="Asnicar F."/>
            <person name="Boscaini A."/>
            <person name="Pasolli E."/>
            <person name="Zolfo M."/>
            <person name="Donati C."/>
            <person name="Salmaso N."/>
            <person name="Segata N."/>
        </authorList>
    </citation>
    <scope>NUCLEOTIDE SEQUENCE</scope>
    <source>
        <strain evidence="2">FEM_GT703</strain>
    </source>
</reference>
<dbReference type="EMBL" id="NXIB02000039">
    <property type="protein sequence ID" value="PHX55829.1"/>
    <property type="molecule type" value="Genomic_DNA"/>
</dbReference>
<keyword evidence="1" id="KW-0472">Membrane</keyword>
<feature type="transmembrane region" description="Helical" evidence="1">
    <location>
        <begin position="20"/>
        <end position="39"/>
    </location>
</feature>
<evidence type="ECO:0000256" key="1">
    <source>
        <dbReference type="SAM" id="Phobius"/>
    </source>
</evidence>
<feature type="transmembrane region" description="Helical" evidence="1">
    <location>
        <begin position="51"/>
        <end position="72"/>
    </location>
</feature>
<dbReference type="InterPro" id="IPR031975">
    <property type="entry name" value="Pilin_GH"/>
</dbReference>
<protein>
    <submittedName>
        <fullName evidence="2">Uncharacterized protein</fullName>
    </submittedName>
</protein>
<comment type="caution">
    <text evidence="2">The sequence shown here is derived from an EMBL/GenBank/DDBJ whole genome shotgun (WGS) entry which is preliminary data.</text>
</comment>
<feature type="transmembrane region" description="Helical" evidence="1">
    <location>
        <begin position="121"/>
        <end position="140"/>
    </location>
</feature>
<sequence length="283" mass="31897">MSQLIIANVAAPFVLSQTGSILLFVSIIPIEMFVLFLCLKSSGIAITFPRLFIAVLVTNIATSILGIPLVFAQPISSLLMEILSISFLLSFSIESIIYGIILKAKNIPRCKIVQFSSLSNLASYIIFYLALISTFGYNNYESLFLTPNPRMISSEVRRDIRSYISLQKSFYRDKNRLANNGQELANNYWQELKFGKQKQNRYGFYRYDSQGDATKASFTATSKRKDFTSYRATIFIVKDKDNYQFIQGICETDKPSMTAPEIPQLVNGKFQCPPGSSDKSDGF</sequence>
<keyword evidence="1" id="KW-0812">Transmembrane</keyword>
<dbReference type="RefSeq" id="WP_096829470.1">
    <property type="nucleotide sequence ID" value="NZ_NXIB02000039.1"/>
</dbReference>
<dbReference type="AlphaFoldDB" id="A0A2G4F255"/>
<feature type="transmembrane region" description="Helical" evidence="1">
    <location>
        <begin position="78"/>
        <end position="101"/>
    </location>
</feature>
<evidence type="ECO:0000313" key="3">
    <source>
        <dbReference type="Proteomes" id="UP000226442"/>
    </source>
</evidence>
<keyword evidence="1" id="KW-1133">Transmembrane helix</keyword>
<dbReference type="Pfam" id="PF16734">
    <property type="entry name" value="Pilin_GH"/>
    <property type="match status" value="1"/>
</dbReference>
<dbReference type="Proteomes" id="UP000226442">
    <property type="component" value="Unassembled WGS sequence"/>
</dbReference>
<dbReference type="OrthoDB" id="9846868at2"/>
<accession>A0A2G4F255</accession>
<proteinExistence type="predicted"/>
<gene>
    <name evidence="2" type="ORF">CP500_008735</name>
</gene>